<reference evidence="4" key="1">
    <citation type="submission" date="2017-02" db="UniProtKB">
        <authorList>
            <consortium name="WormBaseParasite"/>
        </authorList>
    </citation>
    <scope>IDENTIFICATION</scope>
</reference>
<evidence type="ECO:0000313" key="2">
    <source>
        <dbReference type="EMBL" id="VDK24676.1"/>
    </source>
</evidence>
<accession>A0A0M3JBV2</accession>
<dbReference type="AlphaFoldDB" id="A0A0M3JBV2"/>
<keyword evidence="3" id="KW-1185">Reference proteome</keyword>
<dbReference type="WBParaSite" id="ASIM_0000508001-mRNA-1">
    <property type="protein sequence ID" value="ASIM_0000508001-mRNA-1"/>
    <property type="gene ID" value="ASIM_0000508001"/>
</dbReference>
<protein>
    <submittedName>
        <fullName evidence="2 4">Uncharacterized protein</fullName>
    </submittedName>
</protein>
<dbReference type="EMBL" id="UYRR01009053">
    <property type="protein sequence ID" value="VDK24676.1"/>
    <property type="molecule type" value="Genomic_DNA"/>
</dbReference>
<evidence type="ECO:0000313" key="4">
    <source>
        <dbReference type="WBParaSite" id="ASIM_0000508001-mRNA-1"/>
    </source>
</evidence>
<evidence type="ECO:0000313" key="3">
    <source>
        <dbReference type="Proteomes" id="UP000267096"/>
    </source>
</evidence>
<feature type="region of interest" description="Disordered" evidence="1">
    <location>
        <begin position="1"/>
        <end position="24"/>
    </location>
</feature>
<organism evidence="4">
    <name type="scientific">Anisakis simplex</name>
    <name type="common">Herring worm</name>
    <dbReference type="NCBI Taxonomy" id="6269"/>
    <lineage>
        <taxon>Eukaryota</taxon>
        <taxon>Metazoa</taxon>
        <taxon>Ecdysozoa</taxon>
        <taxon>Nematoda</taxon>
        <taxon>Chromadorea</taxon>
        <taxon>Rhabditida</taxon>
        <taxon>Spirurina</taxon>
        <taxon>Ascaridomorpha</taxon>
        <taxon>Ascaridoidea</taxon>
        <taxon>Anisakidae</taxon>
        <taxon>Anisakis</taxon>
        <taxon>Anisakis simplex complex</taxon>
    </lineage>
</organism>
<sequence>MQRGGHEGSETNVQNAENVDGSAQAARFDSLRISNYATGIDDDNESSDKNATVSFALIRLYFRSVRWMPPSSTEQETSSEQQQPAQGYLTDVARIAPSSTAVRLIL</sequence>
<gene>
    <name evidence="2" type="ORF">ASIM_LOCUS4887</name>
</gene>
<dbReference type="Proteomes" id="UP000267096">
    <property type="component" value="Unassembled WGS sequence"/>
</dbReference>
<reference evidence="2 3" key="2">
    <citation type="submission" date="2018-11" db="EMBL/GenBank/DDBJ databases">
        <authorList>
            <consortium name="Pathogen Informatics"/>
        </authorList>
    </citation>
    <scope>NUCLEOTIDE SEQUENCE [LARGE SCALE GENOMIC DNA]</scope>
</reference>
<evidence type="ECO:0000256" key="1">
    <source>
        <dbReference type="SAM" id="MobiDB-lite"/>
    </source>
</evidence>
<name>A0A0M3JBV2_ANISI</name>
<proteinExistence type="predicted"/>